<feature type="region of interest" description="Disordered" evidence="1">
    <location>
        <begin position="157"/>
        <end position="229"/>
    </location>
</feature>
<evidence type="ECO:0008006" key="4">
    <source>
        <dbReference type="Google" id="ProtNLM"/>
    </source>
</evidence>
<evidence type="ECO:0000313" key="2">
    <source>
        <dbReference type="EMBL" id="SKA22416.1"/>
    </source>
</evidence>
<dbReference type="Proteomes" id="UP000190449">
    <property type="component" value="Unassembled WGS sequence"/>
</dbReference>
<evidence type="ECO:0000313" key="3">
    <source>
        <dbReference type="Proteomes" id="UP000190449"/>
    </source>
</evidence>
<feature type="compositionally biased region" description="Low complexity" evidence="1">
    <location>
        <begin position="174"/>
        <end position="186"/>
    </location>
</feature>
<protein>
    <recommendedName>
        <fullName evidence="4">Phage recombination protein Bet</fullName>
    </recommendedName>
</protein>
<dbReference type="AlphaFoldDB" id="A0A1T4S2V5"/>
<feature type="compositionally biased region" description="Basic and acidic residues" evidence="1">
    <location>
        <begin position="207"/>
        <end position="216"/>
    </location>
</feature>
<proteinExistence type="predicted"/>
<reference evidence="2 3" key="1">
    <citation type="submission" date="2017-02" db="EMBL/GenBank/DDBJ databases">
        <authorList>
            <person name="Peterson S.W."/>
        </authorList>
    </citation>
    <scope>NUCLEOTIDE SEQUENCE [LARGE SCALE GENOMIC DNA]</scope>
    <source>
        <strain evidence="2 3">ATCC 43854</strain>
    </source>
</reference>
<gene>
    <name evidence="2" type="ORF">SAMN02745108_02947</name>
</gene>
<sequence>MANEVMIPLEQIGMMAKAVSDSGLFGIKSEAAAFSLMCIAQADGIPPIKAAVQYHIIDGKPALKSEAMLARFQASGGKIRWKERNPNRCTLWLEHPNAGELEVTWDMERAKAAGLAGRNTWKAFPAQMMSARCISEGIRALYPACVGGFYTPEEVRDFDAPPPAAQPKIPKPAPTAKAAKQATQEAEIIEDGYSEPPVQTDAFAEPPKTEAKEPAQKPENPAKAAEKPRDVKLTRTPEVMKANFMNWAESACLTKDRQKVMDAIGAMGYESFDQVPPEKDVLREVTKAISAVPDIPMGKAESPF</sequence>
<name>A0A1T4S2V5_9BACT</name>
<accession>A0A1T4S2V5</accession>
<dbReference type="RefSeq" id="WP_078777550.1">
    <property type="nucleotide sequence ID" value="NZ_FUWU01000102.1"/>
</dbReference>
<organism evidence="2 3">
    <name type="scientific">Fibrobacter intestinalis</name>
    <dbReference type="NCBI Taxonomy" id="28122"/>
    <lineage>
        <taxon>Bacteria</taxon>
        <taxon>Pseudomonadati</taxon>
        <taxon>Fibrobacterota</taxon>
        <taxon>Fibrobacteria</taxon>
        <taxon>Fibrobacterales</taxon>
        <taxon>Fibrobacteraceae</taxon>
        <taxon>Fibrobacter</taxon>
    </lineage>
</organism>
<dbReference type="STRING" id="28122.SAMN02745108_02947"/>
<evidence type="ECO:0000256" key="1">
    <source>
        <dbReference type="SAM" id="MobiDB-lite"/>
    </source>
</evidence>
<dbReference type="EMBL" id="FUWU01000102">
    <property type="protein sequence ID" value="SKA22416.1"/>
    <property type="molecule type" value="Genomic_DNA"/>
</dbReference>
<feature type="compositionally biased region" description="Pro residues" evidence="1">
    <location>
        <begin position="160"/>
        <end position="173"/>
    </location>
</feature>